<dbReference type="InterPro" id="IPR023210">
    <property type="entry name" value="NADP_OxRdtase_dom"/>
</dbReference>
<gene>
    <name evidence="2" type="ORF">UY39_C0001G0012</name>
</gene>
<sequence>MIKSRLVLGTTQLGMQYGLNNAVGQPPKGESFAILDAALKGGINTFDTAFAYGSAEDILGEWIESRGVQNKVFIISKMKPHVLNEYPDGTKAADAVVMEIKRSLKRLKLQKLDGYLLHTPSYVYLAHVVEGLRKAKEEGLVSNIGVSVYDEQEALQSAELALDYIQIPSNVLDQRMDKTDFWNIAKKNSVTVFARSPFLQGLLVMEPEMLPAHLAHTRPYVDKLRELAKQNNLSPAKVALLFSFVRSRAHHIVFGAESVEQVTENIATVQDVKEEPWMRELEENFKNIERAVVNPSLWSKIQA</sequence>
<dbReference type="PANTHER" id="PTHR43312:SF1">
    <property type="entry name" value="NADP-DEPENDENT OXIDOREDUCTASE DOMAIN-CONTAINING PROTEIN"/>
    <property type="match status" value="1"/>
</dbReference>
<dbReference type="InterPro" id="IPR020471">
    <property type="entry name" value="AKR"/>
</dbReference>
<dbReference type="EMBL" id="LCPV01000001">
    <property type="protein sequence ID" value="KKW08132.1"/>
    <property type="molecule type" value="Genomic_DNA"/>
</dbReference>
<evidence type="ECO:0000259" key="1">
    <source>
        <dbReference type="Pfam" id="PF00248"/>
    </source>
</evidence>
<evidence type="ECO:0000313" key="2">
    <source>
        <dbReference type="EMBL" id="KKW08132.1"/>
    </source>
</evidence>
<comment type="caution">
    <text evidence="2">The sequence shown here is derived from an EMBL/GenBank/DDBJ whole genome shotgun (WGS) entry which is preliminary data.</text>
</comment>
<dbReference type="PRINTS" id="PR00069">
    <property type="entry name" value="ALDKETRDTASE"/>
</dbReference>
<dbReference type="CDD" id="cd19097">
    <property type="entry name" value="AKR_unchar"/>
    <property type="match status" value="1"/>
</dbReference>
<dbReference type="Pfam" id="PF00248">
    <property type="entry name" value="Aldo_ket_red"/>
    <property type="match status" value="1"/>
</dbReference>
<protein>
    <submittedName>
        <fullName evidence="2">Oxidoreductase</fullName>
    </submittedName>
</protein>
<organism evidence="2 3">
    <name type="scientific">Candidatus Kaiserbacteria bacterium GW2011_GWC2_49_12</name>
    <dbReference type="NCBI Taxonomy" id="1618675"/>
    <lineage>
        <taxon>Bacteria</taxon>
        <taxon>Candidatus Kaiseribacteriota</taxon>
    </lineage>
</organism>
<reference evidence="2 3" key="1">
    <citation type="journal article" date="2015" name="Nature">
        <title>rRNA introns, odd ribosomes, and small enigmatic genomes across a large radiation of phyla.</title>
        <authorList>
            <person name="Brown C.T."/>
            <person name="Hug L.A."/>
            <person name="Thomas B.C."/>
            <person name="Sharon I."/>
            <person name="Castelle C.J."/>
            <person name="Singh A."/>
            <person name="Wilkins M.J."/>
            <person name="Williams K.H."/>
            <person name="Banfield J.F."/>
        </authorList>
    </citation>
    <scope>NUCLEOTIDE SEQUENCE [LARGE SCALE GENOMIC DNA]</scope>
</reference>
<dbReference type="Gene3D" id="3.20.20.100">
    <property type="entry name" value="NADP-dependent oxidoreductase domain"/>
    <property type="match status" value="1"/>
</dbReference>
<dbReference type="InterPro" id="IPR036812">
    <property type="entry name" value="NAD(P)_OxRdtase_dom_sf"/>
</dbReference>
<dbReference type="AlphaFoldDB" id="A0A0G1XZR7"/>
<dbReference type="InterPro" id="IPR053135">
    <property type="entry name" value="AKR2_Oxidoreductase"/>
</dbReference>
<proteinExistence type="predicted"/>
<feature type="domain" description="NADP-dependent oxidoreductase" evidence="1">
    <location>
        <begin position="5"/>
        <end position="269"/>
    </location>
</feature>
<dbReference type="SUPFAM" id="SSF51430">
    <property type="entry name" value="NAD(P)-linked oxidoreductase"/>
    <property type="match status" value="1"/>
</dbReference>
<name>A0A0G1XZR7_9BACT</name>
<dbReference type="PANTHER" id="PTHR43312">
    <property type="entry name" value="D-THREO-ALDOSE 1-DEHYDROGENASE"/>
    <property type="match status" value="1"/>
</dbReference>
<evidence type="ECO:0000313" key="3">
    <source>
        <dbReference type="Proteomes" id="UP000034589"/>
    </source>
</evidence>
<dbReference type="Proteomes" id="UP000034589">
    <property type="component" value="Unassembled WGS sequence"/>
</dbReference>
<accession>A0A0G1XZR7</accession>
<dbReference type="GO" id="GO:0016491">
    <property type="term" value="F:oxidoreductase activity"/>
    <property type="evidence" value="ECO:0007669"/>
    <property type="project" value="InterPro"/>
</dbReference>